<protein>
    <submittedName>
        <fullName evidence="1">Uncharacterized protein</fullName>
    </submittedName>
</protein>
<comment type="caution">
    <text evidence="1">The sequence shown here is derived from an EMBL/GenBank/DDBJ whole genome shotgun (WGS) entry which is preliminary data.</text>
</comment>
<dbReference type="EMBL" id="JAOPJF010000015">
    <property type="protein sequence ID" value="KAK1146829.1"/>
    <property type="molecule type" value="Genomic_DNA"/>
</dbReference>
<proteinExistence type="predicted"/>
<gene>
    <name evidence="1" type="ORF">N8T08_002590</name>
</gene>
<accession>A0ACC3B8Z3</accession>
<reference evidence="1 2" key="1">
    <citation type="journal article" date="2023" name="ACS Omega">
        <title>Identification of the Neoaspergillic Acid Biosynthesis Gene Cluster by Establishing an In Vitro CRISPR-Ribonucleoprotein Genetic System in Aspergillus melleus.</title>
        <authorList>
            <person name="Yuan B."/>
            <person name="Grau M.F."/>
            <person name="Murata R.M."/>
            <person name="Torok T."/>
            <person name="Venkateswaran K."/>
            <person name="Stajich J.E."/>
            <person name="Wang C.C.C."/>
        </authorList>
    </citation>
    <scope>NUCLEOTIDE SEQUENCE [LARGE SCALE GENOMIC DNA]</scope>
    <source>
        <strain evidence="1 2">IMV 1140</strain>
    </source>
</reference>
<sequence length="394" mass="44424">MPRAYRTTLSDRTQDTRPEEDGEGQEHGRVAGGLGFQVELTPRPTRRKASALDNDSPASWLPSVSSRSSSKASSKASKITRNSSPTKQLRNAELEETGFLRADLRTDTKPRLLDALTTELEKIVGGFEILPRDLQDDLADQRSIASWNFGDSPDFKKSQLPDIHTVRKIYDLAGRCFKNNHPESSWNNDVHSRILDWVLRDGPGGDDLVDYRCCLTAQITPEYQPPKLPTKMVDYCICIQPETTSPQYQAIQSLCKYRPAMSINHTDWADLTKYPITVSIETKGPSIGYETALLQVATWHSAQWRSLHWDSDGDVLAPSGEIEFLPGIVVMQHHWWFVATAINQSGKAQTFERLLLGETESILGIYKLFISLQKLVNWTRDQYWVAFQASVLGL</sequence>
<evidence type="ECO:0000313" key="2">
    <source>
        <dbReference type="Proteomes" id="UP001177260"/>
    </source>
</evidence>
<dbReference type="Proteomes" id="UP001177260">
    <property type="component" value="Unassembled WGS sequence"/>
</dbReference>
<organism evidence="1 2">
    <name type="scientific">Aspergillus melleus</name>
    <dbReference type="NCBI Taxonomy" id="138277"/>
    <lineage>
        <taxon>Eukaryota</taxon>
        <taxon>Fungi</taxon>
        <taxon>Dikarya</taxon>
        <taxon>Ascomycota</taxon>
        <taxon>Pezizomycotina</taxon>
        <taxon>Eurotiomycetes</taxon>
        <taxon>Eurotiomycetidae</taxon>
        <taxon>Eurotiales</taxon>
        <taxon>Aspergillaceae</taxon>
        <taxon>Aspergillus</taxon>
        <taxon>Aspergillus subgen. Circumdati</taxon>
    </lineage>
</organism>
<keyword evidence="2" id="KW-1185">Reference proteome</keyword>
<evidence type="ECO:0000313" key="1">
    <source>
        <dbReference type="EMBL" id="KAK1146829.1"/>
    </source>
</evidence>
<name>A0ACC3B8Z3_9EURO</name>